<evidence type="ECO:0000256" key="2">
    <source>
        <dbReference type="ARBA" id="ARBA00023295"/>
    </source>
</evidence>
<dbReference type="Gene3D" id="3.20.20.80">
    <property type="entry name" value="Glycosidases"/>
    <property type="match status" value="1"/>
</dbReference>
<dbReference type="Pfam" id="PF02449">
    <property type="entry name" value="Glyco_hydro_42"/>
    <property type="match status" value="1"/>
</dbReference>
<evidence type="ECO:0000313" key="4">
    <source>
        <dbReference type="EMBL" id="MCR0983698.1"/>
    </source>
</evidence>
<evidence type="ECO:0000313" key="5">
    <source>
        <dbReference type="Proteomes" id="UP001524642"/>
    </source>
</evidence>
<proteinExistence type="predicted"/>
<sequence length="374" mass="40705">MAALLALLPLATLARGPEVGDYRGVYVAGTPLLNANRTMPDAVYGSRQASGVYIRLPWAVIEPEPGRFDFTLLDREMTRAVAAGKRVSLSVIAGGRAPAWLGSAGIRTLRLSTSQGGTEQAGARPTCISVDLPLPWDPAYQAAFQRMWTAVSQHLRQTPGAWEALRIVKLTGVNRISEELNMPWRAAGSACGSPPPDDTPRWVAAGYRTDVMVEAWVRLSRIIAEAFPGKLLAQDILERNDFPPVGDNGAPDRNPPVKARIIAEGRRLFGSRFALQWNALSLDGDLAPTVLDARRQGTVIGWQTNLFRGFQGAGCNTNRREAPLECAEPDYAATLERGVRSGAEYLEVWTPDLARFPEAVRAADNALRQGRNAR</sequence>
<evidence type="ECO:0000256" key="1">
    <source>
        <dbReference type="ARBA" id="ARBA00022801"/>
    </source>
</evidence>
<comment type="caution">
    <text evidence="4">The sequence shown here is derived from an EMBL/GenBank/DDBJ whole genome shotgun (WGS) entry which is preliminary data.</text>
</comment>
<dbReference type="GO" id="GO:0004565">
    <property type="term" value="F:beta-galactosidase activity"/>
    <property type="evidence" value="ECO:0007669"/>
    <property type="project" value="UniProtKB-EC"/>
</dbReference>
<feature type="domain" description="Glycoside hydrolase family 42 N-terminal" evidence="3">
    <location>
        <begin position="57"/>
        <end position="159"/>
    </location>
</feature>
<keyword evidence="5" id="KW-1185">Reference proteome</keyword>
<dbReference type="InterPro" id="IPR013529">
    <property type="entry name" value="Glyco_hydro_42_N"/>
</dbReference>
<dbReference type="Proteomes" id="UP001524642">
    <property type="component" value="Unassembled WGS sequence"/>
</dbReference>
<evidence type="ECO:0000259" key="3">
    <source>
        <dbReference type="Pfam" id="PF02449"/>
    </source>
</evidence>
<dbReference type="InterPro" id="IPR017853">
    <property type="entry name" value="GH"/>
</dbReference>
<dbReference type="RefSeq" id="WP_257717365.1">
    <property type="nucleotide sequence ID" value="NZ_JANJOU010000015.1"/>
</dbReference>
<gene>
    <name evidence="4" type="ORF">NRP21_16710</name>
</gene>
<accession>A0ABT1X6I6</accession>
<keyword evidence="2 4" id="KW-0326">Glycosidase</keyword>
<protein>
    <submittedName>
        <fullName evidence="4">Beta-galactosidase</fullName>
        <ecNumber evidence="4">3.2.1.23</ecNumber>
    </submittedName>
</protein>
<dbReference type="EC" id="3.2.1.23" evidence="4"/>
<organism evidence="4 5">
    <name type="scientific">Roseomonas populi</name>
    <dbReference type="NCBI Taxonomy" id="3121582"/>
    <lineage>
        <taxon>Bacteria</taxon>
        <taxon>Pseudomonadati</taxon>
        <taxon>Pseudomonadota</taxon>
        <taxon>Alphaproteobacteria</taxon>
        <taxon>Acetobacterales</taxon>
        <taxon>Roseomonadaceae</taxon>
        <taxon>Roseomonas</taxon>
    </lineage>
</organism>
<keyword evidence="1 4" id="KW-0378">Hydrolase</keyword>
<name>A0ABT1X6I6_9PROT</name>
<reference evidence="4 5" key="1">
    <citation type="submission" date="2022-06" db="EMBL/GenBank/DDBJ databases">
        <title>Roseomonas CN29.</title>
        <authorList>
            <person name="Cheng Y."/>
            <person name="He X."/>
        </authorList>
    </citation>
    <scope>NUCLEOTIDE SEQUENCE [LARGE SCALE GENOMIC DNA]</scope>
    <source>
        <strain evidence="4 5">CN29</strain>
    </source>
</reference>
<dbReference type="SUPFAM" id="SSF51445">
    <property type="entry name" value="(Trans)glycosidases"/>
    <property type="match status" value="1"/>
</dbReference>
<dbReference type="EMBL" id="JANJOU010000015">
    <property type="protein sequence ID" value="MCR0983698.1"/>
    <property type="molecule type" value="Genomic_DNA"/>
</dbReference>